<name>A0A5I0PSH4_SALVI</name>
<feature type="non-terminal residue" evidence="1">
    <location>
        <position position="1"/>
    </location>
</feature>
<dbReference type="EMBL" id="AAIJRS010000055">
    <property type="protein sequence ID" value="ECF0120568.1"/>
    <property type="molecule type" value="Genomic_DNA"/>
</dbReference>
<organism evidence="1">
    <name type="scientific">Salmonella virchow</name>
    <dbReference type="NCBI Taxonomy" id="48409"/>
    <lineage>
        <taxon>Bacteria</taxon>
        <taxon>Pseudomonadati</taxon>
        <taxon>Pseudomonadota</taxon>
        <taxon>Gammaproteobacteria</taxon>
        <taxon>Enterobacterales</taxon>
        <taxon>Enterobacteriaceae</taxon>
        <taxon>Salmonella</taxon>
    </lineage>
</organism>
<accession>A0A5I0PSH4</accession>
<proteinExistence type="predicted"/>
<gene>
    <name evidence="1" type="ORF">EXB30_21655</name>
</gene>
<dbReference type="AlphaFoldDB" id="A0A5I0PSH4"/>
<protein>
    <submittedName>
        <fullName evidence="1">Uncharacterized protein</fullName>
    </submittedName>
</protein>
<sequence length="294" mass="33201">ADIVLSVCHCQSDELSFTCNIKAIELKNAVDLYVDSISENEIEALNRESLKSRLCYFLEVFDAVSGQYLEISGKHFATSRFEYDDVCSEVLSMSNDVSQSKGYDRDEYNRLMQVDGQVMIARFALQQFWDTHFIGLITFVSESITSSLYKAYETFSDISLACYKLSEYSYSRSINSELTLNISLKENDFCEDLSDCYMEDEALPSGRVISRRNNDSIISIYESYAAASYIPMIASLEVVDEYGEVVTDLCHTVYVSELTGGRIKIHDRNDLVSEVFDNLRNLNLAVGDSVSQAA</sequence>
<evidence type="ECO:0000313" key="1">
    <source>
        <dbReference type="EMBL" id="ECF0120568.1"/>
    </source>
</evidence>
<reference evidence="1" key="1">
    <citation type="submission" date="2019-02" db="EMBL/GenBank/DDBJ databases">
        <authorList>
            <person name="Ashton P.M."/>
            <person name="Dallman T."/>
            <person name="Nair S."/>
            <person name="De Pinna E."/>
            <person name="Peters T."/>
            <person name="Grant K."/>
        </authorList>
    </citation>
    <scope>NUCLEOTIDE SEQUENCE</scope>
    <source>
        <strain evidence="1">399770</strain>
    </source>
</reference>
<comment type="caution">
    <text evidence="1">The sequence shown here is derived from an EMBL/GenBank/DDBJ whole genome shotgun (WGS) entry which is preliminary data.</text>
</comment>